<feature type="compositionally biased region" description="Polar residues" evidence="1">
    <location>
        <begin position="1"/>
        <end position="10"/>
    </location>
</feature>
<name>A0A0D6AZG2_RHOSU</name>
<evidence type="ECO:0000256" key="1">
    <source>
        <dbReference type="SAM" id="MobiDB-lite"/>
    </source>
</evidence>
<evidence type="ECO:0000313" key="3">
    <source>
        <dbReference type="Proteomes" id="UP000064912"/>
    </source>
</evidence>
<organism evidence="2 3">
    <name type="scientific">Rhodovulum sulfidophilum</name>
    <name type="common">Rhodobacter sulfidophilus</name>
    <dbReference type="NCBI Taxonomy" id="35806"/>
    <lineage>
        <taxon>Bacteria</taxon>
        <taxon>Pseudomonadati</taxon>
        <taxon>Pseudomonadota</taxon>
        <taxon>Alphaproteobacteria</taxon>
        <taxon>Rhodobacterales</taxon>
        <taxon>Paracoccaceae</taxon>
        <taxon>Rhodovulum</taxon>
    </lineage>
</organism>
<dbReference type="EMBL" id="AP014800">
    <property type="protein sequence ID" value="BAQ68283.1"/>
    <property type="molecule type" value="Genomic_DNA"/>
</dbReference>
<dbReference type="AlphaFoldDB" id="A0A0D6AZG2"/>
<proteinExistence type="predicted"/>
<feature type="region of interest" description="Disordered" evidence="1">
    <location>
        <begin position="1"/>
        <end position="120"/>
    </location>
</feature>
<dbReference type="KEGG" id="rsu:NHU_01119"/>
<reference evidence="2 3" key="1">
    <citation type="submission" date="2015-02" db="EMBL/GenBank/DDBJ databases">
        <title>Genome sequene of Rhodovulum sulfidophilum DSM 2351.</title>
        <authorList>
            <person name="Nagao N."/>
        </authorList>
    </citation>
    <scope>NUCLEOTIDE SEQUENCE [LARGE SCALE GENOMIC DNA]</scope>
    <source>
        <strain evidence="2 3">DSM 2351</strain>
    </source>
</reference>
<accession>A0A0D6AZG2</accession>
<dbReference type="Proteomes" id="UP000064912">
    <property type="component" value="Chromosome"/>
</dbReference>
<gene>
    <name evidence="2" type="ORF">NHU_01119</name>
</gene>
<sequence length="140" mass="14711">MNISMTSSALTGLGAARQSPPPPSPPSEVADTTSRRAEEKRLDRLEIEDSKDSAFPTLSLRNSDDTSETTSDTDAASALKLRTEVADDTPPPPPPPSQTESIMQGVISSLSNTGSSADQATTQAEALYTAMQQMLTAQDA</sequence>
<feature type="compositionally biased region" description="Low complexity" evidence="1">
    <location>
        <begin position="68"/>
        <end position="78"/>
    </location>
</feature>
<dbReference type="PATRIC" id="fig|35806.4.peg.1149"/>
<protein>
    <submittedName>
        <fullName evidence="2">Uncharacterized protein</fullName>
    </submittedName>
</protein>
<feature type="compositionally biased region" description="Basic and acidic residues" evidence="1">
    <location>
        <begin position="33"/>
        <end position="52"/>
    </location>
</feature>
<feature type="compositionally biased region" description="Polar residues" evidence="1">
    <location>
        <begin position="98"/>
        <end position="120"/>
    </location>
</feature>
<evidence type="ECO:0000313" key="2">
    <source>
        <dbReference type="EMBL" id="BAQ68283.1"/>
    </source>
</evidence>